<evidence type="ECO:0000313" key="9">
    <source>
        <dbReference type="Proteomes" id="UP000825935"/>
    </source>
</evidence>
<feature type="transmembrane region" description="Helical" evidence="6">
    <location>
        <begin position="149"/>
        <end position="168"/>
    </location>
</feature>
<dbReference type="GO" id="GO:0005452">
    <property type="term" value="F:solute:inorganic anion antiporter activity"/>
    <property type="evidence" value="ECO:0007669"/>
    <property type="project" value="InterPro"/>
</dbReference>
<sequence>MAPFSGIKDDLRGRLRHYLDDWRDAFNVRFRILAPTIYIFLASAIPVIAFGEQLSRETDGTLTSVQTLASTALCGIIHSLVGGQPLLILGVAEPTVIIYSFMYKFAKGRDDVGQSLFLAWAAWTCLWAAIFSSLLSVMGACSYINRFTLLARELFAMLIAMLFFQQAIKGTVEEFRVPNSIDPSLPEYQVPWLFSNGMFALVVSGGLLWTCMKIREAESWHYGPEWLRKFLADYGVPMLVLIWSAISFAPSPHVPEGIPRRLSSLSPWDKDATKSWRVVKSMLDVPVFYVVGAAIPAIMITVLYYFDHGVASQLAQKEDFNLKKPSSFHYDQLVLSALILICGLIGVPPSNGVLPQSPLHTKNLMIVKIEADKSENVEVSEPQGQSSANMQDLHRTPSISYQDIIIDIIKPISVKSMVVEQRLSNFLQSLMTAACLGAMPVVRKIPSSVLWGYFAFMALESLPGNRFWERIQLVFMAREWRYKILEESGQSKLLDIPFQTVVFFTIFQTVYLLLCFGVTWIPVAGVLFPIFIMLLVPIRSHILPNFFDAGHLEKLDPIKYEALTIISPELDIKDASVSALQKSGAIDRDCRDKMGLFLCLYAVCTTGAYSSQCILVLSNL</sequence>
<comment type="similarity">
    <text evidence="2">Belongs to the anion exchanger (TC 2.A.31.3) family.</text>
</comment>
<dbReference type="PANTHER" id="PTHR11453">
    <property type="entry name" value="ANION EXCHANGE PROTEIN"/>
    <property type="match status" value="1"/>
</dbReference>
<dbReference type="GO" id="GO:0005886">
    <property type="term" value="C:plasma membrane"/>
    <property type="evidence" value="ECO:0007669"/>
    <property type="project" value="TreeGrafter"/>
</dbReference>
<dbReference type="OrthoDB" id="1735926at2759"/>
<dbReference type="InterPro" id="IPR003020">
    <property type="entry name" value="HCO3_transpt_euk"/>
</dbReference>
<feature type="transmembrane region" description="Helical" evidence="6">
    <location>
        <begin position="32"/>
        <end position="51"/>
    </location>
</feature>
<dbReference type="OMA" id="FIMENIG"/>
<keyword evidence="4 6" id="KW-1133">Transmembrane helix</keyword>
<feature type="transmembrane region" description="Helical" evidence="6">
    <location>
        <begin position="86"/>
        <end position="105"/>
    </location>
</feature>
<proteinExistence type="inferred from homology"/>
<feature type="domain" description="Bicarbonate transporter-like transmembrane" evidence="7">
    <location>
        <begin position="418"/>
        <end position="557"/>
    </location>
</feature>
<comment type="caution">
    <text evidence="8">The sequence shown here is derived from an EMBL/GenBank/DDBJ whole genome shotgun (WGS) entry which is preliminary data.</text>
</comment>
<accession>A0A8T2T7R7</accession>
<protein>
    <recommendedName>
        <fullName evidence="7">Bicarbonate transporter-like transmembrane domain-containing protein</fullName>
    </recommendedName>
</protein>
<gene>
    <name evidence="8" type="ORF">KP509_14G022700</name>
</gene>
<dbReference type="AlphaFoldDB" id="A0A8T2T7R7"/>
<evidence type="ECO:0000256" key="2">
    <source>
        <dbReference type="ARBA" id="ARBA00006262"/>
    </source>
</evidence>
<dbReference type="GO" id="GO:0006820">
    <property type="term" value="P:monoatomic anion transport"/>
    <property type="evidence" value="ECO:0007669"/>
    <property type="project" value="InterPro"/>
</dbReference>
<dbReference type="GO" id="GO:0050801">
    <property type="term" value="P:monoatomic ion homeostasis"/>
    <property type="evidence" value="ECO:0007669"/>
    <property type="project" value="TreeGrafter"/>
</dbReference>
<keyword evidence="5 6" id="KW-0472">Membrane</keyword>
<evidence type="ECO:0000313" key="8">
    <source>
        <dbReference type="EMBL" id="KAH7414999.1"/>
    </source>
</evidence>
<reference evidence="8" key="1">
    <citation type="submission" date="2021-08" db="EMBL/GenBank/DDBJ databases">
        <title>WGS assembly of Ceratopteris richardii.</title>
        <authorList>
            <person name="Marchant D.B."/>
            <person name="Chen G."/>
            <person name="Jenkins J."/>
            <person name="Shu S."/>
            <person name="Leebens-Mack J."/>
            <person name="Grimwood J."/>
            <person name="Schmutz J."/>
            <person name="Soltis P."/>
            <person name="Soltis D."/>
            <person name="Chen Z.-H."/>
        </authorList>
    </citation>
    <scope>NUCLEOTIDE SEQUENCE</scope>
    <source>
        <strain evidence="8">Whitten #5841</strain>
        <tissue evidence="8">Leaf</tissue>
    </source>
</reference>
<feature type="domain" description="Bicarbonate transporter-like transmembrane" evidence="7">
    <location>
        <begin position="198"/>
        <end position="376"/>
    </location>
</feature>
<feature type="transmembrane region" description="Helical" evidence="6">
    <location>
        <begin position="188"/>
        <end position="209"/>
    </location>
</feature>
<keyword evidence="9" id="KW-1185">Reference proteome</keyword>
<dbReference type="Proteomes" id="UP000825935">
    <property type="component" value="Chromosome 14"/>
</dbReference>
<feature type="transmembrane region" description="Helical" evidence="6">
    <location>
        <begin position="520"/>
        <end position="538"/>
    </location>
</feature>
<dbReference type="Gene3D" id="1.10.287.570">
    <property type="entry name" value="Helical hairpin bin"/>
    <property type="match status" value="1"/>
</dbReference>
<evidence type="ECO:0000256" key="6">
    <source>
        <dbReference type="SAM" id="Phobius"/>
    </source>
</evidence>
<dbReference type="EMBL" id="CM035419">
    <property type="protein sequence ID" value="KAH7414999.1"/>
    <property type="molecule type" value="Genomic_DNA"/>
</dbReference>
<organism evidence="8 9">
    <name type="scientific">Ceratopteris richardii</name>
    <name type="common">Triangle waterfern</name>
    <dbReference type="NCBI Taxonomy" id="49495"/>
    <lineage>
        <taxon>Eukaryota</taxon>
        <taxon>Viridiplantae</taxon>
        <taxon>Streptophyta</taxon>
        <taxon>Embryophyta</taxon>
        <taxon>Tracheophyta</taxon>
        <taxon>Polypodiopsida</taxon>
        <taxon>Polypodiidae</taxon>
        <taxon>Polypodiales</taxon>
        <taxon>Pteridineae</taxon>
        <taxon>Pteridaceae</taxon>
        <taxon>Parkerioideae</taxon>
        <taxon>Ceratopteris</taxon>
    </lineage>
</organism>
<dbReference type="PANTHER" id="PTHR11453:SF82">
    <property type="entry name" value="BORON TRANSPORTER 1"/>
    <property type="match status" value="1"/>
</dbReference>
<evidence type="ECO:0000256" key="1">
    <source>
        <dbReference type="ARBA" id="ARBA00004141"/>
    </source>
</evidence>
<evidence type="ECO:0000259" key="7">
    <source>
        <dbReference type="Pfam" id="PF00955"/>
    </source>
</evidence>
<name>A0A8T2T7R7_CERRI</name>
<evidence type="ECO:0000256" key="4">
    <source>
        <dbReference type="ARBA" id="ARBA00022989"/>
    </source>
</evidence>
<keyword evidence="3 6" id="KW-0812">Transmembrane</keyword>
<dbReference type="Pfam" id="PF00955">
    <property type="entry name" value="HCO3_cotransp"/>
    <property type="match status" value="3"/>
</dbReference>
<feature type="transmembrane region" description="Helical" evidence="6">
    <location>
        <begin position="117"/>
        <end position="137"/>
    </location>
</feature>
<comment type="subcellular location">
    <subcellularLocation>
        <location evidence="1">Membrane</location>
        <topology evidence="1">Multi-pass membrane protein</topology>
    </subcellularLocation>
</comment>
<feature type="domain" description="Bicarbonate transporter-like transmembrane" evidence="7">
    <location>
        <begin position="3"/>
        <end position="176"/>
    </location>
</feature>
<feature type="transmembrane region" description="Helical" evidence="6">
    <location>
        <begin position="327"/>
        <end position="347"/>
    </location>
</feature>
<dbReference type="InterPro" id="IPR011531">
    <property type="entry name" value="HCO3_transpt-like_TM_dom"/>
</dbReference>
<evidence type="ECO:0000256" key="5">
    <source>
        <dbReference type="ARBA" id="ARBA00023136"/>
    </source>
</evidence>
<feature type="transmembrane region" description="Helical" evidence="6">
    <location>
        <begin position="287"/>
        <end position="306"/>
    </location>
</feature>
<evidence type="ECO:0000256" key="3">
    <source>
        <dbReference type="ARBA" id="ARBA00022692"/>
    </source>
</evidence>